<evidence type="ECO:0000313" key="5">
    <source>
        <dbReference type="Proteomes" id="UP000276542"/>
    </source>
</evidence>
<comment type="similarity">
    <text evidence="1">Belongs to the metallo-dependent hydrolases superfamily. NagA family.</text>
</comment>
<dbReference type="GO" id="GO:0006046">
    <property type="term" value="P:N-acetylglucosamine catabolic process"/>
    <property type="evidence" value="ECO:0007669"/>
    <property type="project" value="TreeGrafter"/>
</dbReference>
<dbReference type="PANTHER" id="PTHR11113">
    <property type="entry name" value="N-ACETYLGLUCOSAMINE-6-PHOSPHATE DEACETYLASE"/>
    <property type="match status" value="1"/>
</dbReference>
<dbReference type="InterPro" id="IPR011059">
    <property type="entry name" value="Metal-dep_hydrolase_composite"/>
</dbReference>
<gene>
    <name evidence="4" type="ORF">D4739_02815</name>
</gene>
<dbReference type="Pfam" id="PF07969">
    <property type="entry name" value="Amidohydro_3"/>
    <property type="match status" value="1"/>
</dbReference>
<dbReference type="GO" id="GO:0008448">
    <property type="term" value="F:N-acetylglucosamine-6-phosphate deacetylase activity"/>
    <property type="evidence" value="ECO:0007669"/>
    <property type="project" value="TreeGrafter"/>
</dbReference>
<dbReference type="Gene3D" id="3.20.20.140">
    <property type="entry name" value="Metal-dependent hydrolases"/>
    <property type="match status" value="1"/>
</dbReference>
<dbReference type="SUPFAM" id="SSF51556">
    <property type="entry name" value="Metallo-dependent hydrolases"/>
    <property type="match status" value="1"/>
</dbReference>
<dbReference type="InterPro" id="IPR013108">
    <property type="entry name" value="Amidohydro_3"/>
</dbReference>
<dbReference type="AlphaFoldDB" id="A0A3A5HB00"/>
<sequence>MTGRVQNSGGWFANFGDLRVRGLHEISVPLGPLRSPFTMHELADTVFRSVNLVDGTGSPARSADVSVVGDKIDRISAAGSLSARNVIDGTGLVLAPGFIDIHSHADMPLLVDGRAHSAVTQGITTIVPGNCGFGVAPFIGGNNLTQKEMPLGGGLELDEIGDVTTFPKYLSKLRDRGVGVNVVPLLAHGVLRSSVAGFETRHITRSELSVMVGMAEEALDAGAAGLSSGLEYAPGIAATTEELAAVTAPVGARGLLYATHCRSRGEFIVEAAAESVSIAERTGARLQMSHFLRRTTESDQSLARRALDVLRAADQRGVRTRYDVFPFEYGPSPITAFVPQAFKAEAGSEFGAWLQDPAFASRIAASVEPRFVAMFEQGGAAHMYISDDGTDGRYVGQTLAGIAEGMGKPVAEAAIALLSAAGERFARVMLNERWADWTDLRDAIADPDFIIMGDGSIGSLDGPLAHRGFALSDWGYATTTLGRFVRDLKLLSLEDAVRRMTSAPADQLGLTNRGVIKEGLAADLVLFDPSTVGSDVRPDSLAHVSSGIREVLVNGIAVVRGSEVTQATPGRVGLFDVCA</sequence>
<keyword evidence="2" id="KW-0378">Hydrolase</keyword>
<evidence type="ECO:0000313" key="4">
    <source>
        <dbReference type="EMBL" id="RJS45254.1"/>
    </source>
</evidence>
<dbReference type="SUPFAM" id="SSF51338">
    <property type="entry name" value="Composite domain of metallo-dependent hydrolases"/>
    <property type="match status" value="1"/>
</dbReference>
<proteinExistence type="inferred from homology"/>
<dbReference type="Gene3D" id="2.30.40.10">
    <property type="entry name" value="Urease, subunit C, domain 1"/>
    <property type="match status" value="1"/>
</dbReference>
<dbReference type="OrthoDB" id="9766983at2"/>
<name>A0A3A5HB00_9ACTN</name>
<reference evidence="5" key="1">
    <citation type="submission" date="2018-09" db="EMBL/GenBank/DDBJ databases">
        <authorList>
            <person name="Zhu H."/>
        </authorList>
    </citation>
    <scope>NUCLEOTIDE SEQUENCE [LARGE SCALE GENOMIC DNA]</scope>
    <source>
        <strain evidence="5">K1W22B-1</strain>
    </source>
</reference>
<evidence type="ECO:0000259" key="3">
    <source>
        <dbReference type="Pfam" id="PF07969"/>
    </source>
</evidence>
<dbReference type="InterPro" id="IPR023100">
    <property type="entry name" value="D-aminoacylase_insert_dom_sf"/>
</dbReference>
<evidence type="ECO:0000256" key="2">
    <source>
        <dbReference type="ARBA" id="ARBA00022801"/>
    </source>
</evidence>
<protein>
    <recommendedName>
        <fullName evidence="3">Amidohydrolase 3 domain-containing protein</fullName>
    </recommendedName>
</protein>
<feature type="domain" description="Amidohydrolase 3" evidence="3">
    <location>
        <begin position="427"/>
        <end position="557"/>
    </location>
</feature>
<dbReference type="Proteomes" id="UP000276542">
    <property type="component" value="Unassembled WGS sequence"/>
</dbReference>
<dbReference type="Gene3D" id="3.30.1490.130">
    <property type="entry name" value="D-aminoacylase. Domain 3"/>
    <property type="match status" value="1"/>
</dbReference>
<comment type="caution">
    <text evidence="4">The sequence shown here is derived from an EMBL/GenBank/DDBJ whole genome shotgun (WGS) entry which is preliminary data.</text>
</comment>
<accession>A0A3A5HB00</accession>
<dbReference type="PANTHER" id="PTHR11113:SF14">
    <property type="entry name" value="N-ACETYLGLUCOSAMINE-6-PHOSPHATE DEACETYLASE"/>
    <property type="match status" value="1"/>
</dbReference>
<organism evidence="4 5">
    <name type="scientific">Nocardioides cavernaquae</name>
    <dbReference type="NCBI Taxonomy" id="2321396"/>
    <lineage>
        <taxon>Bacteria</taxon>
        <taxon>Bacillati</taxon>
        <taxon>Actinomycetota</taxon>
        <taxon>Actinomycetes</taxon>
        <taxon>Propionibacteriales</taxon>
        <taxon>Nocardioidaceae</taxon>
        <taxon>Nocardioides</taxon>
    </lineage>
</organism>
<keyword evidence="5" id="KW-1185">Reference proteome</keyword>
<dbReference type="EMBL" id="QYRP01000002">
    <property type="protein sequence ID" value="RJS45254.1"/>
    <property type="molecule type" value="Genomic_DNA"/>
</dbReference>
<dbReference type="InterPro" id="IPR032466">
    <property type="entry name" value="Metal_Hydrolase"/>
</dbReference>
<evidence type="ECO:0000256" key="1">
    <source>
        <dbReference type="ARBA" id="ARBA00010716"/>
    </source>
</evidence>